<dbReference type="InterPro" id="IPR053151">
    <property type="entry name" value="RNase_H-like"/>
</dbReference>
<comment type="caution">
    <text evidence="2">The sequence shown here is derived from an EMBL/GenBank/DDBJ whole genome shotgun (WGS) entry which is preliminary data.</text>
</comment>
<evidence type="ECO:0000313" key="2">
    <source>
        <dbReference type="EMBL" id="KAE8711272.1"/>
    </source>
</evidence>
<dbReference type="PANTHER" id="PTHR47723:SF19">
    <property type="entry name" value="POLYNUCLEOTIDYL TRANSFERASE, RIBONUCLEASE H-LIKE SUPERFAMILY PROTEIN"/>
    <property type="match status" value="1"/>
</dbReference>
<accession>A0A6A3B7L9</accession>
<proteinExistence type="predicted"/>
<dbReference type="AlphaFoldDB" id="A0A6A3B7L9"/>
<protein>
    <recommendedName>
        <fullName evidence="1">Reverse transcriptase zinc-binding domain-containing protein</fullName>
    </recommendedName>
</protein>
<dbReference type="InterPro" id="IPR026960">
    <property type="entry name" value="RVT-Znf"/>
</dbReference>
<dbReference type="Pfam" id="PF13966">
    <property type="entry name" value="zf-RVT"/>
    <property type="match status" value="1"/>
</dbReference>
<feature type="domain" description="Reverse transcriptase zinc-binding" evidence="1">
    <location>
        <begin position="13"/>
        <end position="59"/>
    </location>
</feature>
<gene>
    <name evidence="2" type="ORF">F3Y22_tig00110299pilonHSYRG00110</name>
</gene>
<dbReference type="PANTHER" id="PTHR47723">
    <property type="entry name" value="OS05G0353850 PROTEIN"/>
    <property type="match status" value="1"/>
</dbReference>
<dbReference type="Proteomes" id="UP000436088">
    <property type="component" value="Unassembled WGS sequence"/>
</dbReference>
<evidence type="ECO:0000259" key="1">
    <source>
        <dbReference type="Pfam" id="PF13966"/>
    </source>
</evidence>
<sequence>MSDPTAENRVTLLLKLKTLVCWERTRRHLALDARCRICNHEEEDINHILRLCPTANTLWVVLIKEEKLEQFLALGIKEWILKKLTSPFYFYKKEEVWVTLFGAILWNLWKQRNQQIFAPEVLERETILECSRPLVMETNRAIDSLGDSKTIEYIQDRSEIRWKPPPPGWLKLNSNGFVSGPNGVAACGREIRDDKGEWIMGFHKAMGTCSVLEVDNKKVWKHLQAAGQKDLESTVWYYVANIIRKDWDIQAAHTLHEGNIIANEMAKLGREGDSRTHRMVAPLGTIYNLWTQEKMVE</sequence>
<reference evidence="2" key="1">
    <citation type="submission" date="2019-09" db="EMBL/GenBank/DDBJ databases">
        <title>Draft genome information of white flower Hibiscus syriacus.</title>
        <authorList>
            <person name="Kim Y.-M."/>
        </authorList>
    </citation>
    <scope>NUCLEOTIDE SEQUENCE [LARGE SCALE GENOMIC DNA]</scope>
    <source>
        <strain evidence="2">YM2019G1</strain>
    </source>
</reference>
<dbReference type="EMBL" id="VEPZ02000917">
    <property type="protein sequence ID" value="KAE8711272.1"/>
    <property type="molecule type" value="Genomic_DNA"/>
</dbReference>
<keyword evidence="3" id="KW-1185">Reference proteome</keyword>
<evidence type="ECO:0000313" key="3">
    <source>
        <dbReference type="Proteomes" id="UP000436088"/>
    </source>
</evidence>
<name>A0A6A3B7L9_HIBSY</name>
<organism evidence="2 3">
    <name type="scientific">Hibiscus syriacus</name>
    <name type="common">Rose of Sharon</name>
    <dbReference type="NCBI Taxonomy" id="106335"/>
    <lineage>
        <taxon>Eukaryota</taxon>
        <taxon>Viridiplantae</taxon>
        <taxon>Streptophyta</taxon>
        <taxon>Embryophyta</taxon>
        <taxon>Tracheophyta</taxon>
        <taxon>Spermatophyta</taxon>
        <taxon>Magnoliopsida</taxon>
        <taxon>eudicotyledons</taxon>
        <taxon>Gunneridae</taxon>
        <taxon>Pentapetalae</taxon>
        <taxon>rosids</taxon>
        <taxon>malvids</taxon>
        <taxon>Malvales</taxon>
        <taxon>Malvaceae</taxon>
        <taxon>Malvoideae</taxon>
        <taxon>Hibiscus</taxon>
    </lineage>
</organism>